<reference evidence="3" key="1">
    <citation type="submission" date="2022-07" db="EMBL/GenBank/DDBJ databases">
        <authorList>
            <person name="Macas J."/>
            <person name="Novak P."/>
            <person name="Neumann P."/>
        </authorList>
    </citation>
    <scope>NUCLEOTIDE SEQUENCE</scope>
</reference>
<dbReference type="EMBL" id="CAMAPE010000020">
    <property type="protein sequence ID" value="CAH9089150.1"/>
    <property type="molecule type" value="Genomic_DNA"/>
</dbReference>
<feature type="compositionally biased region" description="Basic residues" evidence="2">
    <location>
        <begin position="1"/>
        <end position="11"/>
    </location>
</feature>
<organism evidence="3 4">
    <name type="scientific">Cuscuta europaea</name>
    <name type="common">European dodder</name>
    <dbReference type="NCBI Taxonomy" id="41803"/>
    <lineage>
        <taxon>Eukaryota</taxon>
        <taxon>Viridiplantae</taxon>
        <taxon>Streptophyta</taxon>
        <taxon>Embryophyta</taxon>
        <taxon>Tracheophyta</taxon>
        <taxon>Spermatophyta</taxon>
        <taxon>Magnoliopsida</taxon>
        <taxon>eudicotyledons</taxon>
        <taxon>Gunneridae</taxon>
        <taxon>Pentapetalae</taxon>
        <taxon>asterids</taxon>
        <taxon>lamiids</taxon>
        <taxon>Solanales</taxon>
        <taxon>Convolvulaceae</taxon>
        <taxon>Cuscuteae</taxon>
        <taxon>Cuscuta</taxon>
        <taxon>Cuscuta subgen. Cuscuta</taxon>
    </lineage>
</organism>
<feature type="region of interest" description="Disordered" evidence="2">
    <location>
        <begin position="1"/>
        <end position="48"/>
    </location>
</feature>
<gene>
    <name evidence="3" type="ORF">CEURO_LOCUS10750</name>
</gene>
<evidence type="ECO:0000256" key="2">
    <source>
        <dbReference type="SAM" id="MobiDB-lite"/>
    </source>
</evidence>
<accession>A0A9P0Z4P0</accession>
<protein>
    <submittedName>
        <fullName evidence="3">Uncharacterized protein</fullName>
    </submittedName>
</protein>
<evidence type="ECO:0000313" key="3">
    <source>
        <dbReference type="EMBL" id="CAH9089150.1"/>
    </source>
</evidence>
<dbReference type="AlphaFoldDB" id="A0A9P0Z4P0"/>
<evidence type="ECO:0000256" key="1">
    <source>
        <dbReference type="SAM" id="Coils"/>
    </source>
</evidence>
<sequence length="390" mass="41601">MPSGPKKRRAAKNKEAAAKHVSGNNAHHFAAEVSENSVESSEEPSLTLMNNIVSDASINEEPGKVMDASLAPQELSQELVNGKDDEKASKVINECCIASPKSVEVSNDFQICNNGGPSEGKAEHISCICVDNVIGANASIGTLVAADSLKGDDNGPEEIEKIACIAESEVIDSVESVEDSTIIAAANASIGTPVAADAPKRFDDAPEEIEVTGIAESEVKVSVESVEDSAPIAAAVQTEILELICQKDDDNMTEQLVPNNEEKDAVVLSEVAAKDTVELVVQKDYVKVVNGNEITCDVHRNDDGDRSKVVAELLASKIDEVVSSMSVAHGGRFITHIKLMLSAIGLKDSNEHYGKLMELVEQFEREAQEFKAVLFMLRELKMSAVAALTT</sequence>
<dbReference type="OrthoDB" id="1320549at2759"/>
<comment type="caution">
    <text evidence="3">The sequence shown here is derived from an EMBL/GenBank/DDBJ whole genome shotgun (WGS) entry which is preliminary data.</text>
</comment>
<feature type="compositionally biased region" description="Low complexity" evidence="2">
    <location>
        <begin position="32"/>
        <end position="45"/>
    </location>
</feature>
<evidence type="ECO:0000313" key="4">
    <source>
        <dbReference type="Proteomes" id="UP001152484"/>
    </source>
</evidence>
<name>A0A9P0Z4P0_CUSEU</name>
<dbReference type="Proteomes" id="UP001152484">
    <property type="component" value="Unassembled WGS sequence"/>
</dbReference>
<feature type="coiled-coil region" evidence="1">
    <location>
        <begin position="346"/>
        <end position="373"/>
    </location>
</feature>
<keyword evidence="4" id="KW-1185">Reference proteome</keyword>
<proteinExistence type="predicted"/>
<keyword evidence="1" id="KW-0175">Coiled coil</keyword>